<sequence>MGTCGLNLNCQLDWIEKHLEGL</sequence>
<dbReference type="AlphaFoldDB" id="A6JAA3"/>
<accession>A6JAA3</accession>
<organism evidence="1 2">
    <name type="scientific">Rattus norvegicus</name>
    <name type="common">Rat</name>
    <dbReference type="NCBI Taxonomy" id="10116"/>
    <lineage>
        <taxon>Eukaryota</taxon>
        <taxon>Metazoa</taxon>
        <taxon>Chordata</taxon>
        <taxon>Craniata</taxon>
        <taxon>Vertebrata</taxon>
        <taxon>Euteleostomi</taxon>
        <taxon>Mammalia</taxon>
        <taxon>Eutheria</taxon>
        <taxon>Euarchontoglires</taxon>
        <taxon>Glires</taxon>
        <taxon>Rodentia</taxon>
        <taxon>Myomorpha</taxon>
        <taxon>Muroidea</taxon>
        <taxon>Muridae</taxon>
        <taxon>Murinae</taxon>
        <taxon>Rattus</taxon>
    </lineage>
</organism>
<reference evidence="1 2" key="1">
    <citation type="submission" date="2005-09" db="EMBL/GenBank/DDBJ databases">
        <authorList>
            <person name="Mural R.J."/>
            <person name="Li P.W."/>
            <person name="Adams M.D."/>
            <person name="Amanatides P.G."/>
            <person name="Baden-Tillson H."/>
            <person name="Barnstead M."/>
            <person name="Chin S.H."/>
            <person name="Dew I."/>
            <person name="Evans C.A."/>
            <person name="Ferriera S."/>
            <person name="Flanigan M."/>
            <person name="Fosler C."/>
            <person name="Glodek A."/>
            <person name="Gu Z."/>
            <person name="Holt R.A."/>
            <person name="Jennings D."/>
            <person name="Kraft C.L."/>
            <person name="Lu F."/>
            <person name="Nguyen T."/>
            <person name="Nusskern D.R."/>
            <person name="Pfannkoch C.M."/>
            <person name="Sitter C."/>
            <person name="Sutton G.G."/>
            <person name="Venter J.C."/>
            <person name="Wang Z."/>
            <person name="Woodage T."/>
            <person name="Zheng X.H."/>
            <person name="Zhong F."/>
        </authorList>
    </citation>
    <scope>NUCLEOTIDE SEQUENCE [LARGE SCALE GENOMIC DNA]</scope>
    <source>
        <strain>BN</strain>
        <strain evidence="2">Sprague-Dawley</strain>
    </source>
</reference>
<protein>
    <submittedName>
        <fullName evidence="1">RCG54176</fullName>
    </submittedName>
</protein>
<gene>
    <name evidence="1" type="ORF">rCG_54176</name>
</gene>
<name>A6JAA3_RAT</name>
<evidence type="ECO:0000313" key="1">
    <source>
        <dbReference type="EMBL" id="EDM07631.1"/>
    </source>
</evidence>
<dbReference type="Proteomes" id="UP000234681">
    <property type="component" value="Chromosome 1"/>
</dbReference>
<evidence type="ECO:0000313" key="2">
    <source>
        <dbReference type="Proteomes" id="UP000234681"/>
    </source>
</evidence>
<proteinExistence type="predicted"/>
<dbReference type="EMBL" id="CH473979">
    <property type="protein sequence ID" value="EDM07631.1"/>
    <property type="molecule type" value="Genomic_DNA"/>
</dbReference>